<dbReference type="GO" id="GO:0006078">
    <property type="term" value="P:(1-&gt;6)-beta-D-glucan biosynthetic process"/>
    <property type="evidence" value="ECO:0007669"/>
    <property type="project" value="TreeGrafter"/>
</dbReference>
<protein>
    <submittedName>
        <fullName evidence="12">Beta-glucan synthesis-associated protein</fullName>
    </submittedName>
</protein>
<evidence type="ECO:0000256" key="8">
    <source>
        <dbReference type="ARBA" id="ARBA00023316"/>
    </source>
</evidence>
<dbReference type="InterPro" id="IPR000757">
    <property type="entry name" value="Beta-glucanase-like"/>
</dbReference>
<gene>
    <name evidence="12" type="primary">KRE6</name>
    <name evidence="12" type="ORF">H2200_012363</name>
</gene>
<dbReference type="Gene3D" id="2.60.120.200">
    <property type="match status" value="1"/>
</dbReference>
<evidence type="ECO:0000256" key="10">
    <source>
        <dbReference type="SAM" id="Phobius"/>
    </source>
</evidence>
<evidence type="ECO:0000256" key="5">
    <source>
        <dbReference type="ARBA" id="ARBA00022989"/>
    </source>
</evidence>
<keyword evidence="7" id="KW-0325">Glycoprotein</keyword>
<feature type="compositionally biased region" description="Polar residues" evidence="9">
    <location>
        <begin position="21"/>
        <end position="41"/>
    </location>
</feature>
<dbReference type="SUPFAM" id="SSF49899">
    <property type="entry name" value="Concanavalin A-like lectins/glucanases"/>
    <property type="match status" value="1"/>
</dbReference>
<keyword evidence="4" id="KW-0735">Signal-anchor</keyword>
<dbReference type="PANTHER" id="PTHR31361:SF1">
    <property type="entry name" value="BETA-GLUCAN SYNTHESIS-ASSOCIATED PROTEIN KRE6-RELATED"/>
    <property type="match status" value="1"/>
</dbReference>
<dbReference type="Pfam" id="PF03935">
    <property type="entry name" value="SKN1_KRE6_Sbg1"/>
    <property type="match status" value="1"/>
</dbReference>
<feature type="compositionally biased region" description="Low complexity" evidence="9">
    <location>
        <begin position="85"/>
        <end position="99"/>
    </location>
</feature>
<feature type="transmembrane region" description="Helical" evidence="10">
    <location>
        <begin position="186"/>
        <end position="209"/>
    </location>
</feature>
<feature type="domain" description="GH16" evidence="11">
    <location>
        <begin position="257"/>
        <end position="604"/>
    </location>
</feature>
<evidence type="ECO:0000256" key="9">
    <source>
        <dbReference type="SAM" id="MobiDB-lite"/>
    </source>
</evidence>
<keyword evidence="13" id="KW-1185">Reference proteome</keyword>
<sequence length="755" mass="83371">MSSYSNSSSSPPRVPPHIRLNSGQQDLLSIDASSSSRTLVPTASRPGTARSQLANVYTQEHVQDSAERLLPPITGGSRRPRVGESPLRSPARSSYSSRRSSWESDRSTDSRGYENPFRDSSQSRPGSRAGSDDNDVNTQTVSEKFNILPSSGLLLFPEDVEKDDYLHNPDPNDKDRDCDIFNRRGLVNVGGLAFITLGILALFVGYPILTFVQKITHTPDPCADTNSCIGNGKVPLLKNMRAKLIDPDTPDSVKTKKDYHGNTWNLVFSDEFSTPGRTFYEGDDPYWTAVDIWYGVTRDLEWYDPDAATTNDGVLELRFDAFQNHGLNYRSGMIQSWNQMCFKGGRLEASISLPGRGDTVGFWPGFWSMGNLGRPGYAATTDGLWPYSYDDVCDAGITANQSSPDGISYLPGMRLPACTCSGEDHPTPGKSRSVPEIDALEASVGTLDSLGNEIGMVSQSFQVAPFDIWYQPNYDFVEVFDFSVTAMNTYKGGPFQQAVSGISNLNNAWYDGNAYQVYAFEYTPGATGDVTWFVGDKPVWRMEGQALGPNGNVGQRIVPEEPMAVIANFGMSPGFSPLNLTGLAPLMPATMRIDYIRIYQDDNGKITCDPDGYETTEYINNHYEVYHNPNITTWADTGYEWPKNSLVNGSPPQNAMFSNTFSASSAREPKIYATAAEAEAAAADEARQAKSPKGVEEYAKVQRKQRAEMILGQYDLLMKYAVENDISIPQTRAYFRKVSLGIDTEPVIKNWFPSP</sequence>
<dbReference type="PANTHER" id="PTHR31361">
    <property type="entry name" value="BETA-GLUCAN SYNTHESIS-ASSOCIATED PROTEIN KRE6-RELATED"/>
    <property type="match status" value="1"/>
</dbReference>
<evidence type="ECO:0000256" key="1">
    <source>
        <dbReference type="ARBA" id="ARBA00004606"/>
    </source>
</evidence>
<dbReference type="InterPro" id="IPR005629">
    <property type="entry name" value="Skn1/Kre6/Sbg1"/>
</dbReference>
<evidence type="ECO:0000313" key="12">
    <source>
        <dbReference type="EMBL" id="KAJ9603068.1"/>
    </source>
</evidence>
<dbReference type="CDD" id="cd02180">
    <property type="entry name" value="GH16_fungal_KRE6_glucanase"/>
    <property type="match status" value="1"/>
</dbReference>
<keyword evidence="6 10" id="KW-0472">Membrane</keyword>
<feature type="compositionally biased region" description="Polar residues" evidence="9">
    <location>
        <begin position="49"/>
        <end position="60"/>
    </location>
</feature>
<dbReference type="InterPro" id="IPR013320">
    <property type="entry name" value="ConA-like_dom_sf"/>
</dbReference>
<evidence type="ECO:0000256" key="4">
    <source>
        <dbReference type="ARBA" id="ARBA00022968"/>
    </source>
</evidence>
<keyword evidence="3 10" id="KW-0812">Transmembrane</keyword>
<comment type="similarity">
    <text evidence="2">Belongs to the SKN1/KRE6 family.</text>
</comment>
<dbReference type="AlphaFoldDB" id="A0AA38WXQ8"/>
<evidence type="ECO:0000256" key="3">
    <source>
        <dbReference type="ARBA" id="ARBA00022692"/>
    </source>
</evidence>
<feature type="region of interest" description="Disordered" evidence="9">
    <location>
        <begin position="1"/>
        <end position="142"/>
    </location>
</feature>
<keyword evidence="5 10" id="KW-1133">Transmembrane helix</keyword>
<name>A0AA38WXQ8_9EURO</name>
<evidence type="ECO:0000259" key="11">
    <source>
        <dbReference type="PROSITE" id="PS51762"/>
    </source>
</evidence>
<keyword evidence="8" id="KW-0961">Cell wall biogenesis/degradation</keyword>
<evidence type="ECO:0000313" key="13">
    <source>
        <dbReference type="Proteomes" id="UP001172673"/>
    </source>
</evidence>
<dbReference type="GO" id="GO:0031505">
    <property type="term" value="P:fungal-type cell wall organization"/>
    <property type="evidence" value="ECO:0007669"/>
    <property type="project" value="TreeGrafter"/>
</dbReference>
<feature type="compositionally biased region" description="Basic and acidic residues" evidence="9">
    <location>
        <begin position="100"/>
        <end position="112"/>
    </location>
</feature>
<evidence type="ECO:0000256" key="2">
    <source>
        <dbReference type="ARBA" id="ARBA00010962"/>
    </source>
</evidence>
<evidence type="ECO:0000256" key="6">
    <source>
        <dbReference type="ARBA" id="ARBA00023136"/>
    </source>
</evidence>
<reference evidence="12" key="1">
    <citation type="submission" date="2022-10" db="EMBL/GenBank/DDBJ databases">
        <title>Culturing micro-colonial fungi from biological soil crusts in the Mojave desert and describing Neophaeococcomyces mojavensis, and introducing the new genera and species Taxawa tesnikishii.</title>
        <authorList>
            <person name="Kurbessoian T."/>
            <person name="Stajich J.E."/>
        </authorList>
    </citation>
    <scope>NUCLEOTIDE SEQUENCE</scope>
    <source>
        <strain evidence="12">TK_41</strain>
    </source>
</reference>
<proteinExistence type="inferred from homology"/>
<dbReference type="GO" id="GO:0005789">
    <property type="term" value="C:endoplasmic reticulum membrane"/>
    <property type="evidence" value="ECO:0007669"/>
    <property type="project" value="TreeGrafter"/>
</dbReference>
<dbReference type="GO" id="GO:0005886">
    <property type="term" value="C:plasma membrane"/>
    <property type="evidence" value="ECO:0007669"/>
    <property type="project" value="TreeGrafter"/>
</dbReference>
<feature type="compositionally biased region" description="Low complexity" evidence="9">
    <location>
        <begin position="1"/>
        <end position="11"/>
    </location>
</feature>
<accession>A0AA38WXQ8</accession>
<dbReference type="GO" id="GO:0015926">
    <property type="term" value="F:glucosidase activity"/>
    <property type="evidence" value="ECO:0007669"/>
    <property type="project" value="TreeGrafter"/>
</dbReference>
<dbReference type="PROSITE" id="PS51762">
    <property type="entry name" value="GH16_2"/>
    <property type="match status" value="1"/>
</dbReference>
<comment type="caution">
    <text evidence="12">The sequence shown here is derived from an EMBL/GenBank/DDBJ whole genome shotgun (WGS) entry which is preliminary data.</text>
</comment>
<dbReference type="Proteomes" id="UP001172673">
    <property type="component" value="Unassembled WGS sequence"/>
</dbReference>
<dbReference type="EMBL" id="JAPDRK010000023">
    <property type="protein sequence ID" value="KAJ9603068.1"/>
    <property type="molecule type" value="Genomic_DNA"/>
</dbReference>
<comment type="subcellular location">
    <subcellularLocation>
        <location evidence="1">Membrane</location>
        <topology evidence="1">Single-pass type II membrane protein</topology>
    </subcellularLocation>
</comment>
<organism evidence="12 13">
    <name type="scientific">Cladophialophora chaetospira</name>
    <dbReference type="NCBI Taxonomy" id="386627"/>
    <lineage>
        <taxon>Eukaryota</taxon>
        <taxon>Fungi</taxon>
        <taxon>Dikarya</taxon>
        <taxon>Ascomycota</taxon>
        <taxon>Pezizomycotina</taxon>
        <taxon>Eurotiomycetes</taxon>
        <taxon>Chaetothyriomycetidae</taxon>
        <taxon>Chaetothyriales</taxon>
        <taxon>Herpotrichiellaceae</taxon>
        <taxon>Cladophialophora</taxon>
    </lineage>
</organism>
<evidence type="ECO:0000256" key="7">
    <source>
        <dbReference type="ARBA" id="ARBA00023180"/>
    </source>
</evidence>